<name>D5EQV1_CORAD</name>
<dbReference type="HOGENOM" id="CLU_1352727_0_0_0"/>
<evidence type="ECO:0000259" key="2">
    <source>
        <dbReference type="Pfam" id="PF07589"/>
    </source>
</evidence>
<dbReference type="EMBL" id="CP001998">
    <property type="protein sequence ID" value="ADE53944.1"/>
    <property type="molecule type" value="Genomic_DNA"/>
</dbReference>
<reference evidence="3 4" key="1">
    <citation type="journal article" date="2010" name="Stand. Genomic Sci.">
        <title>Complete genome sequence of Coraliomargarita akajimensis type strain (04OKA010-24).</title>
        <authorList>
            <person name="Mavromatis K."/>
            <person name="Abt B."/>
            <person name="Brambilla E."/>
            <person name="Lapidus A."/>
            <person name="Copeland A."/>
            <person name="Deshpande S."/>
            <person name="Nolan M."/>
            <person name="Lucas S."/>
            <person name="Tice H."/>
            <person name="Cheng J.F."/>
            <person name="Han C."/>
            <person name="Detter J.C."/>
            <person name="Woyke T."/>
            <person name="Goodwin L."/>
            <person name="Pitluck S."/>
            <person name="Held B."/>
            <person name="Brettin T."/>
            <person name="Tapia R."/>
            <person name="Ivanova N."/>
            <person name="Mikhailova N."/>
            <person name="Pati A."/>
            <person name="Liolios K."/>
            <person name="Chen A."/>
            <person name="Palaniappan K."/>
            <person name="Land M."/>
            <person name="Hauser L."/>
            <person name="Chang Y.J."/>
            <person name="Jeffries C.D."/>
            <person name="Rohde M."/>
            <person name="Goker M."/>
            <person name="Bristow J."/>
            <person name="Eisen J.A."/>
            <person name="Markowitz V."/>
            <person name="Hugenholtz P."/>
            <person name="Klenk H.P."/>
            <person name="Kyrpides N.C."/>
        </authorList>
    </citation>
    <scope>NUCLEOTIDE SEQUENCE [LARGE SCALE GENOMIC DNA]</scope>
    <source>
        <strain evidence="4">DSM 45221 / IAM 15411 / JCM 23193 / KCTC 12865</strain>
    </source>
</reference>
<dbReference type="OrthoDB" id="243140at2"/>
<feature type="signal peptide" evidence="1">
    <location>
        <begin position="1"/>
        <end position="25"/>
    </location>
</feature>
<keyword evidence="1" id="KW-0732">Signal</keyword>
<evidence type="ECO:0000256" key="1">
    <source>
        <dbReference type="SAM" id="SignalP"/>
    </source>
</evidence>
<keyword evidence="4" id="KW-1185">Reference proteome</keyword>
<proteinExistence type="predicted"/>
<gene>
    <name evidence="3" type="ordered locus">Caka_0922</name>
</gene>
<feature type="domain" description="Ice-binding protein C-terminal" evidence="2">
    <location>
        <begin position="176"/>
        <end position="201"/>
    </location>
</feature>
<feature type="chain" id="PRO_5003071683" description="Ice-binding protein C-terminal domain-containing protein" evidence="1">
    <location>
        <begin position="26"/>
        <end position="202"/>
    </location>
</feature>
<dbReference type="Proteomes" id="UP000000925">
    <property type="component" value="Chromosome"/>
</dbReference>
<dbReference type="InterPro" id="IPR013424">
    <property type="entry name" value="Ice-binding_C"/>
</dbReference>
<evidence type="ECO:0000313" key="4">
    <source>
        <dbReference type="Proteomes" id="UP000000925"/>
    </source>
</evidence>
<dbReference type="Pfam" id="PF07589">
    <property type="entry name" value="PEP-CTERM"/>
    <property type="match status" value="1"/>
</dbReference>
<protein>
    <recommendedName>
        <fullName evidence="2">Ice-binding protein C-terminal domain-containing protein</fullName>
    </recommendedName>
</protein>
<dbReference type="AlphaFoldDB" id="D5EQV1"/>
<sequence length="202" mass="20832">MRTRKLKLISSIAALATLASTQLSAIVLLEVDLSVNNQITISATTGTSAVTLSGSDFTGYYLDSFFSSTSTGDVNSGSSLLSGNLTSSLDTSNSAPTLYRDGGTDTGLNVYSYTSDGTSDFTAGVQAFTGSATWTVDAAVYALALAGPSSGDIYFVADDVTDIAGAQVLGQWQSIAVPEPSTAALLLGLVAFGSVMHIRRRR</sequence>
<dbReference type="RefSeq" id="WP_013042668.1">
    <property type="nucleotide sequence ID" value="NC_014008.1"/>
</dbReference>
<accession>D5EQV1</accession>
<dbReference type="KEGG" id="caa:Caka_0922"/>
<evidence type="ECO:0000313" key="3">
    <source>
        <dbReference type="EMBL" id="ADE53944.1"/>
    </source>
</evidence>
<organism evidence="3 4">
    <name type="scientific">Coraliomargarita akajimensis (strain DSM 45221 / IAM 15411 / JCM 23193 / KCTC 12865 / 04OKA010-24)</name>
    <dbReference type="NCBI Taxonomy" id="583355"/>
    <lineage>
        <taxon>Bacteria</taxon>
        <taxon>Pseudomonadati</taxon>
        <taxon>Verrucomicrobiota</taxon>
        <taxon>Opitutia</taxon>
        <taxon>Puniceicoccales</taxon>
        <taxon>Coraliomargaritaceae</taxon>
        <taxon>Coraliomargarita</taxon>
    </lineage>
</organism>
<dbReference type="NCBIfam" id="TIGR02595">
    <property type="entry name" value="PEP_CTERM"/>
    <property type="match status" value="1"/>
</dbReference>